<accession>A0A975K2M4</accession>
<evidence type="ECO:0008006" key="4">
    <source>
        <dbReference type="Google" id="ProtNLM"/>
    </source>
</evidence>
<keyword evidence="1" id="KW-0812">Transmembrane</keyword>
<evidence type="ECO:0000256" key="1">
    <source>
        <dbReference type="SAM" id="Phobius"/>
    </source>
</evidence>
<protein>
    <recommendedName>
        <fullName evidence="4">DUF4386 domain-containing protein</fullName>
    </recommendedName>
</protein>
<gene>
    <name evidence="2" type="ORF">F6B93_13020</name>
</gene>
<sequence>MTTPRAAALSGVVFAVLFGATLLLIRTGMPGDVAELADWLSEERGAIVTATVLMPFAGISFLWFVGAVRDSFGRYEDRFFATVFLGSGVLFVAMLFVATAVAAALVASNEGVTDASAHAEVAKLGRNILVVASQTYGVRMAAVFMMSLATMWRKTGLMPRWLVAVSYLVALGLLAASDVSMWVAMAFPVWVLVVSGLILFRAGIFNSNRDSITA</sequence>
<organism evidence="2 3">
    <name type="scientific">Mycobacterium spongiae</name>
    <dbReference type="NCBI Taxonomy" id="886343"/>
    <lineage>
        <taxon>Bacteria</taxon>
        <taxon>Bacillati</taxon>
        <taxon>Actinomycetota</taxon>
        <taxon>Actinomycetes</taxon>
        <taxon>Mycobacteriales</taxon>
        <taxon>Mycobacteriaceae</taxon>
        <taxon>Mycobacterium</taxon>
    </lineage>
</organism>
<dbReference type="AlphaFoldDB" id="A0A975K2M4"/>
<feature type="transmembrane region" description="Helical" evidence="1">
    <location>
        <begin position="128"/>
        <end position="149"/>
    </location>
</feature>
<keyword evidence="1" id="KW-0472">Membrane</keyword>
<evidence type="ECO:0000313" key="2">
    <source>
        <dbReference type="EMBL" id="QUR69783.1"/>
    </source>
</evidence>
<feature type="transmembrane region" description="Helical" evidence="1">
    <location>
        <begin position="79"/>
        <end position="108"/>
    </location>
</feature>
<proteinExistence type="predicted"/>
<name>A0A975K2M4_9MYCO</name>
<feature type="transmembrane region" description="Helical" evidence="1">
    <location>
        <begin position="182"/>
        <end position="200"/>
    </location>
</feature>
<keyword evidence="1" id="KW-1133">Transmembrane helix</keyword>
<evidence type="ECO:0000313" key="3">
    <source>
        <dbReference type="Proteomes" id="UP000682202"/>
    </source>
</evidence>
<feature type="transmembrane region" description="Helical" evidence="1">
    <location>
        <begin position="46"/>
        <end position="67"/>
    </location>
</feature>
<reference evidence="2" key="1">
    <citation type="submission" date="2019-12" db="EMBL/GenBank/DDBJ databases">
        <title>Mycobacterium spongiae sp. nov.</title>
        <authorList>
            <person name="Stinear T."/>
        </authorList>
    </citation>
    <scope>NUCLEOTIDE SEQUENCE</scope>
    <source>
        <strain evidence="2">FSD4b-SM</strain>
    </source>
</reference>
<feature type="transmembrane region" description="Helical" evidence="1">
    <location>
        <begin position="161"/>
        <end position="176"/>
    </location>
</feature>
<dbReference type="KEGG" id="mspg:F6B93_13020"/>
<keyword evidence="3" id="KW-1185">Reference proteome</keyword>
<dbReference type="EMBL" id="CP046600">
    <property type="protein sequence ID" value="QUR69783.1"/>
    <property type="molecule type" value="Genomic_DNA"/>
</dbReference>
<dbReference type="Proteomes" id="UP000682202">
    <property type="component" value="Chromosome"/>
</dbReference>